<dbReference type="PRINTS" id="PR00449">
    <property type="entry name" value="RASTRNSFRMNG"/>
</dbReference>
<dbReference type="GO" id="GO:0005525">
    <property type="term" value="F:GTP binding"/>
    <property type="evidence" value="ECO:0007669"/>
    <property type="project" value="UniProtKB-KW"/>
</dbReference>
<protein>
    <submittedName>
        <fullName evidence="3">Uncharacterized protein</fullName>
    </submittedName>
</protein>
<dbReference type="Gene3D" id="3.40.50.300">
    <property type="entry name" value="P-loop containing nucleotide triphosphate hydrolases"/>
    <property type="match status" value="1"/>
</dbReference>
<evidence type="ECO:0000256" key="2">
    <source>
        <dbReference type="ARBA" id="ARBA00023134"/>
    </source>
</evidence>
<gene>
    <name evidence="3" type="ORF">Zmor_020368</name>
</gene>
<dbReference type="SMART" id="SM00173">
    <property type="entry name" value="RAS"/>
    <property type="match status" value="1"/>
</dbReference>
<accession>A0AA38I426</accession>
<dbReference type="SUPFAM" id="SSF52540">
    <property type="entry name" value="P-loop containing nucleoside triphosphate hydrolases"/>
    <property type="match status" value="1"/>
</dbReference>
<evidence type="ECO:0000313" key="4">
    <source>
        <dbReference type="Proteomes" id="UP001168821"/>
    </source>
</evidence>
<dbReference type="PROSITE" id="PS51421">
    <property type="entry name" value="RAS"/>
    <property type="match status" value="1"/>
</dbReference>
<dbReference type="GO" id="GO:0003924">
    <property type="term" value="F:GTPase activity"/>
    <property type="evidence" value="ECO:0007669"/>
    <property type="project" value="InterPro"/>
</dbReference>
<keyword evidence="2" id="KW-0342">GTP-binding</keyword>
<comment type="caution">
    <text evidence="3">The sequence shown here is derived from an EMBL/GenBank/DDBJ whole genome shotgun (WGS) entry which is preliminary data.</text>
</comment>
<keyword evidence="4" id="KW-1185">Reference proteome</keyword>
<dbReference type="SMART" id="SM00174">
    <property type="entry name" value="RHO"/>
    <property type="match status" value="1"/>
</dbReference>
<dbReference type="Proteomes" id="UP001168821">
    <property type="component" value="Unassembled WGS sequence"/>
</dbReference>
<dbReference type="InterPro" id="IPR005225">
    <property type="entry name" value="Small_GTP-bd"/>
</dbReference>
<dbReference type="EMBL" id="JALNTZ010000006">
    <property type="protein sequence ID" value="KAJ3648574.1"/>
    <property type="molecule type" value="Genomic_DNA"/>
</dbReference>
<reference evidence="3" key="1">
    <citation type="journal article" date="2023" name="G3 (Bethesda)">
        <title>Whole genome assemblies of Zophobas morio and Tenebrio molitor.</title>
        <authorList>
            <person name="Kaur S."/>
            <person name="Stinson S.A."/>
            <person name="diCenzo G.C."/>
        </authorList>
    </citation>
    <scope>NUCLEOTIDE SEQUENCE</scope>
    <source>
        <strain evidence="3">QUZm001</strain>
    </source>
</reference>
<dbReference type="PROSITE" id="PS51420">
    <property type="entry name" value="RHO"/>
    <property type="match status" value="1"/>
</dbReference>
<dbReference type="InterPro" id="IPR027417">
    <property type="entry name" value="P-loop_NTPase"/>
</dbReference>
<dbReference type="PROSITE" id="PS51419">
    <property type="entry name" value="RAB"/>
    <property type="match status" value="1"/>
</dbReference>
<dbReference type="Pfam" id="PF00071">
    <property type="entry name" value="Ras"/>
    <property type="match status" value="1"/>
</dbReference>
<dbReference type="InterPro" id="IPR050227">
    <property type="entry name" value="Rab"/>
</dbReference>
<dbReference type="SMART" id="SM00175">
    <property type="entry name" value="RAB"/>
    <property type="match status" value="1"/>
</dbReference>
<name>A0AA38I426_9CUCU</name>
<organism evidence="3 4">
    <name type="scientific">Zophobas morio</name>
    <dbReference type="NCBI Taxonomy" id="2755281"/>
    <lineage>
        <taxon>Eukaryota</taxon>
        <taxon>Metazoa</taxon>
        <taxon>Ecdysozoa</taxon>
        <taxon>Arthropoda</taxon>
        <taxon>Hexapoda</taxon>
        <taxon>Insecta</taxon>
        <taxon>Pterygota</taxon>
        <taxon>Neoptera</taxon>
        <taxon>Endopterygota</taxon>
        <taxon>Coleoptera</taxon>
        <taxon>Polyphaga</taxon>
        <taxon>Cucujiformia</taxon>
        <taxon>Tenebrionidae</taxon>
        <taxon>Zophobas</taxon>
    </lineage>
</organism>
<sequence>MINRRKLVVVGDYSGKTTTVKTFTRDEVPKTYIGTVDLEITDIEVNGQIIEVQIWDTCSRTRFESPRKSIFRGADAILLFFTIYSRTSFENVKEIYLPEILQSERKNAPLLLVGTRCNEPIRKREPAVGVEEAQRLVEEINAIGYIECSAVCKLNVEEVFARAVAATM</sequence>
<proteinExistence type="predicted"/>
<dbReference type="PANTHER" id="PTHR47977">
    <property type="entry name" value="RAS-RELATED PROTEIN RAB"/>
    <property type="match status" value="1"/>
</dbReference>
<dbReference type="FunFam" id="3.40.50.300:FF:001447">
    <property type="entry name" value="Ras-related protein Rab-1B"/>
    <property type="match status" value="1"/>
</dbReference>
<keyword evidence="1" id="KW-0547">Nucleotide-binding</keyword>
<dbReference type="NCBIfam" id="TIGR00231">
    <property type="entry name" value="small_GTP"/>
    <property type="match status" value="1"/>
</dbReference>
<evidence type="ECO:0000313" key="3">
    <source>
        <dbReference type="EMBL" id="KAJ3648574.1"/>
    </source>
</evidence>
<dbReference type="AlphaFoldDB" id="A0AA38I426"/>
<dbReference type="InterPro" id="IPR001806">
    <property type="entry name" value="Small_GTPase"/>
</dbReference>
<evidence type="ECO:0000256" key="1">
    <source>
        <dbReference type="ARBA" id="ARBA00022741"/>
    </source>
</evidence>